<dbReference type="CDD" id="cd13577">
    <property type="entry name" value="PBP2_BugE_Glu"/>
    <property type="match status" value="1"/>
</dbReference>
<reference evidence="3 4" key="1">
    <citation type="submission" date="2019-03" db="EMBL/GenBank/DDBJ databases">
        <title>Genomic Encyclopedia of Type Strains, Phase IV (KMG-IV): sequencing the most valuable type-strain genomes for metagenomic binning, comparative biology and taxonomic classification.</title>
        <authorList>
            <person name="Goeker M."/>
        </authorList>
    </citation>
    <scope>NUCLEOTIDE SEQUENCE [LARGE SCALE GENOMIC DNA]</scope>
    <source>
        <strain evidence="3 4">DSM 100048</strain>
    </source>
</reference>
<sequence length="324" mass="34088">MRKSAKTLFAAIALLGCIGARPAIAAFPDKPITMIVPFPPGGPTDAVARVAANKAGQLLGQQIVVENRAGAAGAIGASAIARARPDGYTVGLATVSTHGTAPHLYADLAYDPIKDFTPLSNLAGSPNILSVHPDFPAKTLKEFAGIIKSNPGKYSYANAGAGGVNDLGMIWFLQEMGGSMVSVPYRGSAPALTDTIGGTIPVIFDNYPSSLPYIQSGRLRALAITGTERNPQLPSLPTFQEEGYKDYNVTSWYGLVAPAGLPADVTQTLSRVFADAVNDPETAQKLAEAGAFPIGNTSDEFSAQIERELNLWRDVIQKGNFKLQ</sequence>
<dbReference type="EMBL" id="SMBX01000004">
    <property type="protein sequence ID" value="TCU99071.1"/>
    <property type="molecule type" value="Genomic_DNA"/>
</dbReference>
<protein>
    <submittedName>
        <fullName evidence="3">Tripartite-type tricarboxylate transporter receptor subunit TctC</fullName>
    </submittedName>
</protein>
<evidence type="ECO:0000313" key="3">
    <source>
        <dbReference type="EMBL" id="TCU99071.1"/>
    </source>
</evidence>
<dbReference type="Gene3D" id="3.40.190.150">
    <property type="entry name" value="Bordetella uptake gene, domain 1"/>
    <property type="match status" value="1"/>
</dbReference>
<dbReference type="OrthoDB" id="8678477at2"/>
<proteinExistence type="inferred from homology"/>
<dbReference type="Proteomes" id="UP000294692">
    <property type="component" value="Unassembled WGS sequence"/>
</dbReference>
<dbReference type="SUPFAM" id="SSF53850">
    <property type="entry name" value="Periplasmic binding protein-like II"/>
    <property type="match status" value="1"/>
</dbReference>
<keyword evidence="3" id="KW-0675">Receptor</keyword>
<comment type="caution">
    <text evidence="3">The sequence shown here is derived from an EMBL/GenBank/DDBJ whole genome shotgun (WGS) entry which is preliminary data.</text>
</comment>
<evidence type="ECO:0000313" key="4">
    <source>
        <dbReference type="Proteomes" id="UP000294692"/>
    </source>
</evidence>
<organism evidence="3 4">
    <name type="scientific">Paracandidimonas soli</name>
    <dbReference type="NCBI Taxonomy" id="1917182"/>
    <lineage>
        <taxon>Bacteria</taxon>
        <taxon>Pseudomonadati</taxon>
        <taxon>Pseudomonadota</taxon>
        <taxon>Betaproteobacteria</taxon>
        <taxon>Burkholderiales</taxon>
        <taxon>Alcaligenaceae</taxon>
        <taxon>Paracandidimonas</taxon>
    </lineage>
</organism>
<dbReference type="RefSeq" id="WP_132476507.1">
    <property type="nucleotide sequence ID" value="NZ_JBHRVM010000001.1"/>
</dbReference>
<dbReference type="PANTHER" id="PTHR42928">
    <property type="entry name" value="TRICARBOXYLATE-BINDING PROTEIN"/>
    <property type="match status" value="1"/>
</dbReference>
<dbReference type="Gene3D" id="3.40.190.10">
    <property type="entry name" value="Periplasmic binding protein-like II"/>
    <property type="match status" value="1"/>
</dbReference>
<dbReference type="PROSITE" id="PS51257">
    <property type="entry name" value="PROKAR_LIPOPROTEIN"/>
    <property type="match status" value="1"/>
</dbReference>
<gene>
    <name evidence="3" type="ORF">EV686_104170</name>
</gene>
<evidence type="ECO:0000256" key="1">
    <source>
        <dbReference type="ARBA" id="ARBA00006987"/>
    </source>
</evidence>
<feature type="chain" id="PRO_5020852353" evidence="2">
    <location>
        <begin position="26"/>
        <end position="324"/>
    </location>
</feature>
<keyword evidence="4" id="KW-1185">Reference proteome</keyword>
<dbReference type="Pfam" id="PF03401">
    <property type="entry name" value="TctC"/>
    <property type="match status" value="1"/>
</dbReference>
<dbReference type="PANTHER" id="PTHR42928:SF5">
    <property type="entry name" value="BLR1237 PROTEIN"/>
    <property type="match status" value="1"/>
</dbReference>
<dbReference type="InterPro" id="IPR005064">
    <property type="entry name" value="BUG"/>
</dbReference>
<comment type="similarity">
    <text evidence="1">Belongs to the UPF0065 (bug) family.</text>
</comment>
<dbReference type="PIRSF" id="PIRSF017082">
    <property type="entry name" value="YflP"/>
    <property type="match status" value="1"/>
</dbReference>
<evidence type="ECO:0000256" key="2">
    <source>
        <dbReference type="SAM" id="SignalP"/>
    </source>
</evidence>
<feature type="signal peptide" evidence="2">
    <location>
        <begin position="1"/>
        <end position="25"/>
    </location>
</feature>
<dbReference type="InterPro" id="IPR042100">
    <property type="entry name" value="Bug_dom1"/>
</dbReference>
<accession>A0A4R3V675</accession>
<keyword evidence="2" id="KW-0732">Signal</keyword>
<name>A0A4R3V675_9BURK</name>
<dbReference type="AlphaFoldDB" id="A0A4R3V675"/>